<proteinExistence type="predicted"/>
<evidence type="ECO:0000256" key="1">
    <source>
        <dbReference type="PROSITE-ProRule" id="PRU00047"/>
    </source>
</evidence>
<dbReference type="EMBL" id="KV442258">
    <property type="protein sequence ID" value="OAQ22071.1"/>
    <property type="molecule type" value="Genomic_DNA"/>
</dbReference>
<feature type="region of interest" description="Disordered" evidence="2">
    <location>
        <begin position="100"/>
        <end position="120"/>
    </location>
</feature>
<dbReference type="GO" id="GO:0008270">
    <property type="term" value="F:zinc ion binding"/>
    <property type="evidence" value="ECO:0007669"/>
    <property type="project" value="UniProtKB-KW"/>
</dbReference>
<name>A0A197JC32_9FUNG</name>
<dbReference type="PROSITE" id="PS50158">
    <property type="entry name" value="ZF_CCHC"/>
    <property type="match status" value="1"/>
</dbReference>
<dbReference type="Proteomes" id="UP000078512">
    <property type="component" value="Unassembled WGS sequence"/>
</dbReference>
<evidence type="ECO:0000259" key="3">
    <source>
        <dbReference type="PROSITE" id="PS50158"/>
    </source>
</evidence>
<dbReference type="AlphaFoldDB" id="A0A197JC32"/>
<dbReference type="InterPro" id="IPR036875">
    <property type="entry name" value="Znf_CCHC_sf"/>
</dbReference>
<evidence type="ECO:0000313" key="5">
    <source>
        <dbReference type="Proteomes" id="UP000078512"/>
    </source>
</evidence>
<organism evidence="4 5">
    <name type="scientific">Linnemannia elongata AG-77</name>
    <dbReference type="NCBI Taxonomy" id="1314771"/>
    <lineage>
        <taxon>Eukaryota</taxon>
        <taxon>Fungi</taxon>
        <taxon>Fungi incertae sedis</taxon>
        <taxon>Mucoromycota</taxon>
        <taxon>Mortierellomycotina</taxon>
        <taxon>Mortierellomycetes</taxon>
        <taxon>Mortierellales</taxon>
        <taxon>Mortierellaceae</taxon>
        <taxon>Linnemannia</taxon>
    </lineage>
</organism>
<dbReference type="OrthoDB" id="2430210at2759"/>
<feature type="domain" description="CCHC-type" evidence="3">
    <location>
        <begin position="68"/>
        <end position="82"/>
    </location>
</feature>
<keyword evidence="1" id="KW-0479">Metal-binding</keyword>
<evidence type="ECO:0000256" key="2">
    <source>
        <dbReference type="SAM" id="MobiDB-lite"/>
    </source>
</evidence>
<dbReference type="InterPro" id="IPR001878">
    <property type="entry name" value="Znf_CCHC"/>
</dbReference>
<protein>
    <recommendedName>
        <fullName evidence="3">CCHC-type domain-containing protein</fullName>
    </recommendedName>
</protein>
<dbReference type="SUPFAM" id="SSF57756">
    <property type="entry name" value="Retrovirus zinc finger-like domains"/>
    <property type="match status" value="1"/>
</dbReference>
<feature type="region of interest" description="Disordered" evidence="2">
    <location>
        <begin position="24"/>
        <end position="51"/>
    </location>
</feature>
<sequence length="120" mass="13295">MEIDTLQVAINNLTAQVNYLSRRSGYNHNQNSTKSFVYNPNTNYKPGGPLPPKLSSEEKNYLYNNGGCFKCRKIGHLGPDCRTFPSTSRQARQFNNIEVAATPTPQQAPSQTQSGKANSN</sequence>
<feature type="compositionally biased region" description="Polar residues" evidence="2">
    <location>
        <begin position="24"/>
        <end position="44"/>
    </location>
</feature>
<accession>A0A197JC32</accession>
<keyword evidence="1" id="KW-0862">Zinc</keyword>
<feature type="compositionally biased region" description="Low complexity" evidence="2">
    <location>
        <begin position="100"/>
        <end position="114"/>
    </location>
</feature>
<dbReference type="GO" id="GO:0003676">
    <property type="term" value="F:nucleic acid binding"/>
    <property type="evidence" value="ECO:0007669"/>
    <property type="project" value="InterPro"/>
</dbReference>
<gene>
    <name evidence="4" type="ORF">K457DRAFT_26439</name>
</gene>
<reference evidence="4 5" key="1">
    <citation type="submission" date="2016-05" db="EMBL/GenBank/DDBJ databases">
        <title>Genome sequencing reveals origins of a unique bacterial endosymbiosis in the earliest lineages of terrestrial Fungi.</title>
        <authorList>
            <consortium name="DOE Joint Genome Institute"/>
            <person name="Uehling J."/>
            <person name="Gryganskyi A."/>
            <person name="Hameed K."/>
            <person name="Tschaplinski T."/>
            <person name="Misztal P."/>
            <person name="Wu S."/>
            <person name="Desiro A."/>
            <person name="Vande Pol N."/>
            <person name="Du Z.-Y."/>
            <person name="Zienkiewicz A."/>
            <person name="Zienkiewicz K."/>
            <person name="Morin E."/>
            <person name="Tisserant E."/>
            <person name="Splivallo R."/>
            <person name="Hainaut M."/>
            <person name="Henrissat B."/>
            <person name="Ohm R."/>
            <person name="Kuo A."/>
            <person name="Yan J."/>
            <person name="Lipzen A."/>
            <person name="Nolan M."/>
            <person name="Labutti K."/>
            <person name="Barry K."/>
            <person name="Goldstein A."/>
            <person name="Labbe J."/>
            <person name="Schadt C."/>
            <person name="Tuskan G."/>
            <person name="Grigoriev I."/>
            <person name="Martin F."/>
            <person name="Vilgalys R."/>
            <person name="Bonito G."/>
        </authorList>
    </citation>
    <scope>NUCLEOTIDE SEQUENCE [LARGE SCALE GENOMIC DNA]</scope>
    <source>
        <strain evidence="4 5">AG-77</strain>
    </source>
</reference>
<keyword evidence="1" id="KW-0863">Zinc-finger</keyword>
<keyword evidence="5" id="KW-1185">Reference proteome</keyword>
<evidence type="ECO:0000313" key="4">
    <source>
        <dbReference type="EMBL" id="OAQ22071.1"/>
    </source>
</evidence>